<reference evidence="1 2" key="1">
    <citation type="journal article" date="2024" name="Microbiol. Resour. Announc.">
        <title>Genome annotations for the ascomycete fungi Trichoderma harzianum, Trichoderma aggressivum, and Purpureocillium lilacinum.</title>
        <authorList>
            <person name="Beijen E.P.W."/>
            <person name="Ohm R.A."/>
        </authorList>
    </citation>
    <scope>NUCLEOTIDE SEQUENCE [LARGE SCALE GENOMIC DNA]</scope>
    <source>
        <strain evidence="1 2">CBS 150709</strain>
    </source>
</reference>
<protein>
    <submittedName>
        <fullName evidence="1">Uncharacterized protein</fullName>
    </submittedName>
</protein>
<evidence type="ECO:0000313" key="1">
    <source>
        <dbReference type="EMBL" id="KAK4087194.1"/>
    </source>
</evidence>
<keyword evidence="2" id="KW-1185">Reference proteome</keyword>
<evidence type="ECO:0000313" key="2">
    <source>
        <dbReference type="Proteomes" id="UP001287286"/>
    </source>
</evidence>
<gene>
    <name evidence="1" type="ORF">Purlil1_8492</name>
</gene>
<organism evidence="1 2">
    <name type="scientific">Purpureocillium lilacinum</name>
    <name type="common">Paecilomyces lilacinus</name>
    <dbReference type="NCBI Taxonomy" id="33203"/>
    <lineage>
        <taxon>Eukaryota</taxon>
        <taxon>Fungi</taxon>
        <taxon>Dikarya</taxon>
        <taxon>Ascomycota</taxon>
        <taxon>Pezizomycotina</taxon>
        <taxon>Sordariomycetes</taxon>
        <taxon>Hypocreomycetidae</taxon>
        <taxon>Hypocreales</taxon>
        <taxon>Ophiocordycipitaceae</taxon>
        <taxon>Purpureocillium</taxon>
    </lineage>
</organism>
<dbReference type="EMBL" id="JAWRVI010000034">
    <property type="protein sequence ID" value="KAK4087194.1"/>
    <property type="molecule type" value="Genomic_DNA"/>
</dbReference>
<name>A0ABR0BSZ6_PURLI</name>
<proteinExistence type="predicted"/>
<accession>A0ABR0BSZ6</accession>
<sequence length="263" mass="29220">MGPDESRCFDTPVLSVLFGLKTTRANQKHSNERGSAREEGKEQCVSVSTIHGCWARVSGIEEWEPGEGADAVNQLGGLDVYGAASPWSRASLISDEYNVRPFSTKETDAMICARVERGGTPRHSGHRYNSYICPCKQRLPYTYESQVVWPAQLGPTRVEYVRALAPPAAEYSCAVASQFTFTFMRGESFASQAHSRAPCPNALPRETKLKLIYLIQRTRAIFTQYVRTLPPVIREALSASADEGFGVWSRDWDEMRQGDGTAN</sequence>
<comment type="caution">
    <text evidence="1">The sequence shown here is derived from an EMBL/GenBank/DDBJ whole genome shotgun (WGS) entry which is preliminary data.</text>
</comment>
<dbReference type="Proteomes" id="UP001287286">
    <property type="component" value="Unassembled WGS sequence"/>
</dbReference>